<organism evidence="2">
    <name type="scientific">marine sediment metagenome</name>
    <dbReference type="NCBI Taxonomy" id="412755"/>
    <lineage>
        <taxon>unclassified sequences</taxon>
        <taxon>metagenomes</taxon>
        <taxon>ecological metagenomes</taxon>
    </lineage>
</organism>
<keyword evidence="1" id="KW-0472">Membrane</keyword>
<evidence type="ECO:0000313" key="2">
    <source>
        <dbReference type="EMBL" id="GAI18100.1"/>
    </source>
</evidence>
<keyword evidence="1" id="KW-0812">Transmembrane</keyword>
<reference evidence="2" key="1">
    <citation type="journal article" date="2014" name="Front. Microbiol.">
        <title>High frequency of phylogenetically diverse reductive dehalogenase-homologous genes in deep subseafloor sedimentary metagenomes.</title>
        <authorList>
            <person name="Kawai M."/>
            <person name="Futagami T."/>
            <person name="Toyoda A."/>
            <person name="Takaki Y."/>
            <person name="Nishi S."/>
            <person name="Hori S."/>
            <person name="Arai W."/>
            <person name="Tsubouchi T."/>
            <person name="Morono Y."/>
            <person name="Uchiyama I."/>
            <person name="Ito T."/>
            <person name="Fujiyama A."/>
            <person name="Inagaki F."/>
            <person name="Takami H."/>
        </authorList>
    </citation>
    <scope>NUCLEOTIDE SEQUENCE</scope>
    <source>
        <strain evidence="2">Expedition CK06-06</strain>
    </source>
</reference>
<protein>
    <submittedName>
        <fullName evidence="2">Uncharacterized protein</fullName>
    </submittedName>
</protein>
<name>X1MTT3_9ZZZZ</name>
<feature type="transmembrane region" description="Helical" evidence="1">
    <location>
        <begin position="12"/>
        <end position="38"/>
    </location>
</feature>
<dbReference type="AlphaFoldDB" id="X1MTT3"/>
<gene>
    <name evidence="2" type="ORF">S06H3_14275</name>
</gene>
<proteinExistence type="predicted"/>
<accession>X1MTT3</accession>
<comment type="caution">
    <text evidence="2">The sequence shown here is derived from an EMBL/GenBank/DDBJ whole genome shotgun (WGS) entry which is preliminary data.</text>
</comment>
<keyword evidence="1" id="KW-1133">Transmembrane helix</keyword>
<sequence>MRAMRVMAFSLRVALIILLVEITAAIMTLAIVGFITAFRLM</sequence>
<dbReference type="EMBL" id="BARV01006980">
    <property type="protein sequence ID" value="GAI18100.1"/>
    <property type="molecule type" value="Genomic_DNA"/>
</dbReference>
<evidence type="ECO:0000256" key="1">
    <source>
        <dbReference type="SAM" id="Phobius"/>
    </source>
</evidence>